<evidence type="ECO:0000256" key="1">
    <source>
        <dbReference type="ARBA" id="ARBA00008779"/>
    </source>
</evidence>
<evidence type="ECO:0000256" key="5">
    <source>
        <dbReference type="ARBA" id="ARBA00023180"/>
    </source>
</evidence>
<evidence type="ECO:0000256" key="4">
    <source>
        <dbReference type="ARBA" id="ARBA00022837"/>
    </source>
</evidence>
<dbReference type="InterPro" id="IPR000917">
    <property type="entry name" value="Sulfatase_N"/>
</dbReference>
<gene>
    <name evidence="8" type="primary">Arsb</name>
    <name evidence="8" type="ORF">AK812_SmicGene7105</name>
</gene>
<organism evidence="8 9">
    <name type="scientific">Symbiodinium microadriaticum</name>
    <name type="common">Dinoflagellate</name>
    <name type="synonym">Zooxanthella microadriatica</name>
    <dbReference type="NCBI Taxonomy" id="2951"/>
    <lineage>
        <taxon>Eukaryota</taxon>
        <taxon>Sar</taxon>
        <taxon>Alveolata</taxon>
        <taxon>Dinophyceae</taxon>
        <taxon>Suessiales</taxon>
        <taxon>Symbiodiniaceae</taxon>
        <taxon>Symbiodinium</taxon>
    </lineage>
</organism>
<feature type="domain" description="Sulfatase N-terminal" evidence="7">
    <location>
        <begin position="200"/>
        <end position="516"/>
    </location>
</feature>
<dbReference type="Gene3D" id="3.30.1120.10">
    <property type="match status" value="1"/>
</dbReference>
<feature type="compositionally biased region" description="Acidic residues" evidence="6">
    <location>
        <begin position="75"/>
        <end position="112"/>
    </location>
</feature>
<dbReference type="InterPro" id="IPR017850">
    <property type="entry name" value="Alkaline_phosphatase_core_sf"/>
</dbReference>
<comment type="caution">
    <text evidence="8">The sequence shown here is derived from an EMBL/GenBank/DDBJ whole genome shotgun (WGS) entry which is preliminary data.</text>
</comment>
<evidence type="ECO:0000313" key="8">
    <source>
        <dbReference type="EMBL" id="OLQ09324.1"/>
    </source>
</evidence>
<reference evidence="8 9" key="1">
    <citation type="submission" date="2016-02" db="EMBL/GenBank/DDBJ databases">
        <title>Genome analysis of coral dinoflagellate symbionts highlights evolutionary adaptations to a symbiotic lifestyle.</title>
        <authorList>
            <person name="Aranda M."/>
            <person name="Li Y."/>
            <person name="Liew Y.J."/>
            <person name="Baumgarten S."/>
            <person name="Simakov O."/>
            <person name="Wilson M."/>
            <person name="Piel J."/>
            <person name="Ashoor H."/>
            <person name="Bougouffa S."/>
            <person name="Bajic V.B."/>
            <person name="Ryu T."/>
            <person name="Ravasi T."/>
            <person name="Bayer T."/>
            <person name="Micklem G."/>
            <person name="Kim H."/>
            <person name="Bhak J."/>
            <person name="Lajeunesse T.C."/>
            <person name="Voolstra C.R."/>
        </authorList>
    </citation>
    <scope>NUCLEOTIDE SEQUENCE [LARGE SCALE GENOMIC DNA]</scope>
    <source>
        <strain evidence="8 9">CCMP2467</strain>
    </source>
</reference>
<comment type="similarity">
    <text evidence="1">Belongs to the sulfatase family.</text>
</comment>
<dbReference type="PROSITE" id="PS00523">
    <property type="entry name" value="SULFATASE_1"/>
    <property type="match status" value="1"/>
</dbReference>
<keyword evidence="5" id="KW-0325">Glycoprotein</keyword>
<dbReference type="EMBL" id="LSRX01000099">
    <property type="protein sequence ID" value="OLQ09324.1"/>
    <property type="molecule type" value="Genomic_DNA"/>
</dbReference>
<evidence type="ECO:0000256" key="6">
    <source>
        <dbReference type="SAM" id="MobiDB-lite"/>
    </source>
</evidence>
<feature type="region of interest" description="Disordered" evidence="6">
    <location>
        <begin position="75"/>
        <end position="136"/>
    </location>
</feature>
<dbReference type="InterPro" id="IPR047115">
    <property type="entry name" value="ARSB"/>
</dbReference>
<dbReference type="Pfam" id="PF00884">
    <property type="entry name" value="Sulfatase"/>
    <property type="match status" value="1"/>
</dbReference>
<name>A0A1Q9EPF6_SYMMI</name>
<dbReference type="Proteomes" id="UP000186817">
    <property type="component" value="Unassembled WGS sequence"/>
</dbReference>
<sequence>MVKMSMLWMKAKSISMMNRVMVMVMSMNMKMHMNMNVKMYLTLMTLVVMMKMSWNTAAMMMTMVVMTKFEHYDDVDDDDGGDDDGNDDDEGHVVDDVDDDDDDDNDDDDADDWLTVSSMASREAAPGSVPEVDGDRADDEAAAPWRLFLSASGWWPKKQALVSEAYKLINTTQLTCSGAMALLAWPLLLSLWSSTLAKRPHIIFHVIDDFGWDDSGFRNGNQIQTPTLNMFHERGVTLDQYYVLPSCSPSRATFMTGRMPLHTGINNWIPNEAYGLPLNETTLPSLLGGLGYRRHAVGKWHLGFFKTEYTPTYRGFESFYGYYEGSEDYFLHVTSGGYDLHREPTERCGAGCTQVAWGDVGQYSTKLFAEEAVRIIEGHNASEPLFLYQAWQGVHSPREAPPAYVKPYEHTIEDPDRRTFAGMVTAVDEGIGNVTRALEAKGMLSDAIIVVTTDNGGPVHECAGIGASNFPLRGGKCSIWEGGTRGTAMVYAPAVMTEGFTYSGLVHAADWLPSLVEGVAMQDAAKIPAGATLPLDGLNLWHALVANKTSPRRDLYYGITDQSVGHHGPALRSAEGWKLICGTGGGTGDWPPRPGRFLNESSRELSTLDDRAHNETYLLFDLRGDPAERSDISASHPELVQSLLADLRKYEATAAPQATGDPSCPPFRPRHSKLRPYLGPWCDKQEIVV</sequence>
<evidence type="ECO:0000259" key="7">
    <source>
        <dbReference type="Pfam" id="PF00884"/>
    </source>
</evidence>
<dbReference type="GO" id="GO:0046872">
    <property type="term" value="F:metal ion binding"/>
    <property type="evidence" value="ECO:0007669"/>
    <property type="project" value="UniProtKB-KW"/>
</dbReference>
<dbReference type="OMA" id="HEHCVFI"/>
<evidence type="ECO:0000313" key="9">
    <source>
        <dbReference type="Proteomes" id="UP000186817"/>
    </source>
</evidence>
<dbReference type="InterPro" id="IPR024607">
    <property type="entry name" value="Sulfatase_CS"/>
</dbReference>
<dbReference type="AlphaFoldDB" id="A0A1Q9EPF6"/>
<accession>A0A1Q9EPF6</accession>
<dbReference type="PANTHER" id="PTHR10342:SF274">
    <property type="entry name" value="ARYLSULFATASE B"/>
    <property type="match status" value="1"/>
</dbReference>
<keyword evidence="4" id="KW-0106">Calcium</keyword>
<dbReference type="SUPFAM" id="SSF53649">
    <property type="entry name" value="Alkaline phosphatase-like"/>
    <property type="match status" value="1"/>
</dbReference>
<dbReference type="OrthoDB" id="103349at2759"/>
<protein>
    <submittedName>
        <fullName evidence="8">Arylsulfatase B</fullName>
    </submittedName>
</protein>
<keyword evidence="2" id="KW-0479">Metal-binding</keyword>
<proteinExistence type="inferred from homology"/>
<evidence type="ECO:0000256" key="2">
    <source>
        <dbReference type="ARBA" id="ARBA00022723"/>
    </source>
</evidence>
<dbReference type="CDD" id="cd16029">
    <property type="entry name" value="4-S"/>
    <property type="match status" value="1"/>
</dbReference>
<keyword evidence="3" id="KW-0378">Hydrolase</keyword>
<evidence type="ECO:0000256" key="3">
    <source>
        <dbReference type="ARBA" id="ARBA00022801"/>
    </source>
</evidence>
<dbReference type="GO" id="GO:0008484">
    <property type="term" value="F:sulfuric ester hydrolase activity"/>
    <property type="evidence" value="ECO:0007669"/>
    <property type="project" value="InterPro"/>
</dbReference>
<dbReference type="Gene3D" id="3.40.720.10">
    <property type="entry name" value="Alkaline Phosphatase, subunit A"/>
    <property type="match status" value="1"/>
</dbReference>
<keyword evidence="9" id="KW-1185">Reference proteome</keyword>
<dbReference type="PANTHER" id="PTHR10342">
    <property type="entry name" value="ARYLSULFATASE"/>
    <property type="match status" value="1"/>
</dbReference>